<gene>
    <name evidence="5" type="primary">SLC16A13</name>
</gene>
<evidence type="ECO:0000313" key="5">
    <source>
        <dbReference type="Ensembl" id="ENSLLEP00000013618.1"/>
    </source>
</evidence>
<feature type="transmembrane region" description="Helical" evidence="3">
    <location>
        <begin position="12"/>
        <end position="37"/>
    </location>
</feature>
<keyword evidence="6" id="KW-1185">Reference proteome</keyword>
<name>A0A8C5MKX4_9ANUR</name>
<feature type="region of interest" description="Disordered" evidence="2">
    <location>
        <begin position="459"/>
        <end position="545"/>
    </location>
</feature>
<feature type="domain" description="Major facilitator superfamily (MFS) profile" evidence="4">
    <location>
        <begin position="69"/>
        <end position="454"/>
    </location>
</feature>
<feature type="compositionally biased region" description="Low complexity" evidence="2">
    <location>
        <begin position="467"/>
        <end position="480"/>
    </location>
</feature>
<evidence type="ECO:0000313" key="6">
    <source>
        <dbReference type="Proteomes" id="UP000694569"/>
    </source>
</evidence>
<dbReference type="Pfam" id="PF07690">
    <property type="entry name" value="MFS_1"/>
    <property type="match status" value="2"/>
</dbReference>
<reference evidence="5" key="2">
    <citation type="submission" date="2025-09" db="UniProtKB">
        <authorList>
            <consortium name="Ensembl"/>
        </authorList>
    </citation>
    <scope>IDENTIFICATION</scope>
</reference>
<organism evidence="5 6">
    <name type="scientific">Leptobrachium leishanense</name>
    <name type="common">Leishan spiny toad</name>
    <dbReference type="NCBI Taxonomy" id="445787"/>
    <lineage>
        <taxon>Eukaryota</taxon>
        <taxon>Metazoa</taxon>
        <taxon>Chordata</taxon>
        <taxon>Craniata</taxon>
        <taxon>Vertebrata</taxon>
        <taxon>Euteleostomi</taxon>
        <taxon>Amphibia</taxon>
        <taxon>Batrachia</taxon>
        <taxon>Anura</taxon>
        <taxon>Pelobatoidea</taxon>
        <taxon>Megophryidae</taxon>
        <taxon>Leptobrachium</taxon>
    </lineage>
</organism>
<feature type="transmembrane region" description="Helical" evidence="3">
    <location>
        <begin position="303"/>
        <end position="320"/>
    </location>
</feature>
<evidence type="ECO:0000256" key="3">
    <source>
        <dbReference type="SAM" id="Phobius"/>
    </source>
</evidence>
<dbReference type="InterPro" id="IPR048233">
    <property type="entry name" value="MFS_MCT_13"/>
</dbReference>
<dbReference type="SUPFAM" id="SSF103473">
    <property type="entry name" value="MFS general substrate transporter"/>
    <property type="match status" value="1"/>
</dbReference>
<proteinExistence type="predicted"/>
<dbReference type="GO" id="GO:0016020">
    <property type="term" value="C:membrane"/>
    <property type="evidence" value="ECO:0007669"/>
    <property type="project" value="UniProtKB-SubCell"/>
</dbReference>
<dbReference type="OrthoDB" id="2213137at2759"/>
<dbReference type="PROSITE" id="PS50850">
    <property type="entry name" value="MFS"/>
    <property type="match status" value="1"/>
</dbReference>
<reference evidence="5" key="1">
    <citation type="submission" date="2025-08" db="UniProtKB">
        <authorList>
            <consortium name="Ensembl"/>
        </authorList>
    </citation>
    <scope>IDENTIFICATION</scope>
</reference>
<dbReference type="GeneTree" id="ENSGT00940000159372"/>
<comment type="subcellular location">
    <subcellularLocation>
        <location evidence="1">Membrane</location>
        <topology evidence="1">Multi-pass membrane protein</topology>
    </subcellularLocation>
</comment>
<dbReference type="Gene3D" id="1.20.1250.20">
    <property type="entry name" value="MFS general substrate transporter like domains"/>
    <property type="match status" value="1"/>
</dbReference>
<keyword evidence="3" id="KW-0472">Membrane</keyword>
<dbReference type="InterPro" id="IPR020846">
    <property type="entry name" value="MFS_dom"/>
</dbReference>
<feature type="transmembrane region" description="Helical" evidence="3">
    <location>
        <begin position="138"/>
        <end position="156"/>
    </location>
</feature>
<feature type="transmembrane region" description="Helical" evidence="3">
    <location>
        <begin position="162"/>
        <end position="183"/>
    </location>
</feature>
<feature type="transmembrane region" description="Helical" evidence="3">
    <location>
        <begin position="332"/>
        <end position="352"/>
    </location>
</feature>
<evidence type="ECO:0000256" key="1">
    <source>
        <dbReference type="ARBA" id="ARBA00004141"/>
    </source>
</evidence>
<feature type="region of interest" description="Disordered" evidence="2">
    <location>
        <begin position="551"/>
        <end position="570"/>
    </location>
</feature>
<dbReference type="InterPro" id="IPR011701">
    <property type="entry name" value="MFS"/>
</dbReference>
<feature type="transmembrane region" description="Helical" evidence="3">
    <location>
        <begin position="71"/>
        <end position="94"/>
    </location>
</feature>
<accession>A0A8C5MKX4</accession>
<evidence type="ECO:0000259" key="4">
    <source>
        <dbReference type="PROSITE" id="PS50850"/>
    </source>
</evidence>
<dbReference type="Ensembl" id="ENSLLET00000014147.1">
    <property type="protein sequence ID" value="ENSLLEP00000013618.1"/>
    <property type="gene ID" value="ENSLLEG00000008586.1"/>
</dbReference>
<feature type="transmembrane region" description="Helical" evidence="3">
    <location>
        <begin position="422"/>
        <end position="446"/>
    </location>
</feature>
<feature type="transmembrane region" description="Helical" evidence="3">
    <location>
        <begin position="364"/>
        <end position="385"/>
    </location>
</feature>
<feature type="compositionally biased region" description="Polar residues" evidence="2">
    <location>
        <begin position="499"/>
        <end position="511"/>
    </location>
</feature>
<dbReference type="GO" id="GO:0008028">
    <property type="term" value="F:monocarboxylic acid transmembrane transporter activity"/>
    <property type="evidence" value="ECO:0007669"/>
    <property type="project" value="TreeGrafter"/>
</dbReference>
<dbReference type="Proteomes" id="UP000694569">
    <property type="component" value="Unplaced"/>
</dbReference>
<sequence length="803" mass="87289">MELFVSGALCFWRFLCVVTLCCGAFCLCGVFCVLWSFFRVVDFLYLLLLRCPCFFSFPVTVMPVGDVWRGVLLVSCFLQAGLVFGTLRSFGVFFPELVEYFDSAAGSVSWVTSCSVAVQQLMSPLGCALSSRFGFRPVIMTGGLLSALGMFCASFATSLYHLYLSIGVMSGLGWAFIFSPSMAAVTQYFSRHRSLATGFVLTGVGLLSFAMSPVLQYLIETYSWRGAMLLLSGIALHSVPCGALLTPRPHAETQTFVWGWELLSNWSFMRYCLAITFINVGYFVPFAHLVAHMQAKGAGDRQAAFIMALVGMTDVGGRLFAGWLSDLIPQRIILLLSMWTGVTAMVLALLPLARGLVEMGITAAAFGFCAGALTPGVFSALPAVVGEHKVLPALGLLQMIESGGGLVGAPISGWLRDLTGSFALSFVISGLFFLLGAVILLTLPGICFTCPTDKRRVIDPSDHNTTSSSCSNKSQASNQATNISHSPGHPQGPDKLSPHHSTQYVMCTSDQEPIPHHSTHGVTTKTDQEPIPQYSAPHDLSGTDQNLVYNTSRTEQNPSPPHCSESASSRTTQHLTALDYTKPPMCGISQDLNLHHCPGNVTSWSSQDWTPPHCTKHDTSRANLDLTAYYSTERATSMTNQDLVQPNYVENPRIDQHLIQLHNTEHGVRRTDASPTVMLVASFIHGNTGKVPVPLHSAEENNTKNEKDLSPLNGTEVNSRKETCLTLGAICKKDDLSTSHEHEEIRAFMDPLLGTSTELNENWVIRDLLPSECTCLLNTGTLAQAETSGEIPHRVLVPCSVMS</sequence>
<feature type="transmembrane region" description="Helical" evidence="3">
    <location>
        <begin position="391"/>
        <end position="415"/>
    </location>
</feature>
<feature type="transmembrane region" description="Helical" evidence="3">
    <location>
        <begin position="268"/>
        <end position="291"/>
    </location>
</feature>
<dbReference type="InterPro" id="IPR036259">
    <property type="entry name" value="MFS_trans_sf"/>
</dbReference>
<feature type="transmembrane region" description="Helical" evidence="3">
    <location>
        <begin position="195"/>
        <end position="219"/>
    </location>
</feature>
<dbReference type="PANTHER" id="PTHR11360">
    <property type="entry name" value="MONOCARBOXYLATE TRANSPORTER"/>
    <property type="match status" value="1"/>
</dbReference>
<dbReference type="InterPro" id="IPR050327">
    <property type="entry name" value="Proton-linked_MCT"/>
</dbReference>
<dbReference type="CDD" id="cd17423">
    <property type="entry name" value="MFS_MCT11_13"/>
    <property type="match status" value="1"/>
</dbReference>
<protein>
    <submittedName>
        <fullName evidence="5">Solute carrier family 16 member 13</fullName>
    </submittedName>
</protein>
<keyword evidence="3" id="KW-0812">Transmembrane</keyword>
<dbReference type="PANTHER" id="PTHR11360:SF19">
    <property type="entry name" value="MONOCARBOXYLATE TRANSPORTER 13"/>
    <property type="match status" value="1"/>
</dbReference>
<evidence type="ECO:0000256" key="2">
    <source>
        <dbReference type="SAM" id="MobiDB-lite"/>
    </source>
</evidence>
<dbReference type="AlphaFoldDB" id="A0A8C5MKX4"/>
<keyword evidence="3" id="KW-1133">Transmembrane helix</keyword>